<dbReference type="AlphaFoldDB" id="A0A5D4XNB9"/>
<evidence type="ECO:0000256" key="1">
    <source>
        <dbReference type="SAM" id="MobiDB-lite"/>
    </source>
</evidence>
<accession>A0A5D4XNB9</accession>
<name>A0A5D4XNB9_9GAMM</name>
<dbReference type="GO" id="GO:0006878">
    <property type="term" value="P:intracellular copper ion homeostasis"/>
    <property type="evidence" value="ECO:0007669"/>
    <property type="project" value="InterPro"/>
</dbReference>
<evidence type="ECO:0000256" key="2">
    <source>
        <dbReference type="SAM" id="SignalP"/>
    </source>
</evidence>
<keyword evidence="4" id="KW-1185">Reference proteome</keyword>
<comment type="caution">
    <text evidence="3">The sequence shown here is derived from an EMBL/GenBank/DDBJ whole genome shotgun (WGS) entry which is preliminary data.</text>
</comment>
<sequence>MSRLPHSHLAVVLLGLGATGAALAQHTHGPTAGAPSRCAPEHAAMGHCSPAAAPPGQHEAQHEERDDDAACTPEHAELGHCSPAPAKPEEECAPAHAAMGHCKPAPTTPPDDCTPEHAAMGHCAPRAGLQQPREPIPPLTDADRAAAFPVLSHAGMEHGPAAYSRVKFNRFEAWDGKHARGQAWEGSGSVGGDIHRLWLRSSGQREAGRTTSANVELRYSRAVARWWDVVAGVRQDVRPASRTRAAFGVQGIAPYMWEVSAIAYIGDGGGVAAKLEAEYDLRFTNRLVLQPLLEIELHSQDDPARGVGSGLSKAEAGLRLRYEATRRFAPYIGVSHERTFGRTADFHAADGEASRDTRVVAGVRFWF</sequence>
<evidence type="ECO:0000313" key="4">
    <source>
        <dbReference type="Proteomes" id="UP000324973"/>
    </source>
</evidence>
<dbReference type="GO" id="GO:0009279">
    <property type="term" value="C:cell outer membrane"/>
    <property type="evidence" value="ECO:0007669"/>
    <property type="project" value="InterPro"/>
</dbReference>
<proteinExistence type="predicted"/>
<keyword evidence="2" id="KW-0732">Signal</keyword>
<dbReference type="Pfam" id="PF05275">
    <property type="entry name" value="CopB"/>
    <property type="match status" value="1"/>
</dbReference>
<reference evidence="3 4" key="1">
    <citation type="submission" date="2019-08" db="EMBL/GenBank/DDBJ databases">
        <title>Luteimonas viscosus sp. nov., isolated from soil of a sunflower field.</title>
        <authorList>
            <person name="Jianli Z."/>
            <person name="Ying Z."/>
        </authorList>
    </citation>
    <scope>NUCLEOTIDE SEQUENCE [LARGE SCALE GENOMIC DNA]</scope>
    <source>
        <strain evidence="3 4">XBU10</strain>
    </source>
</reference>
<dbReference type="Proteomes" id="UP000324973">
    <property type="component" value="Unassembled WGS sequence"/>
</dbReference>
<dbReference type="EMBL" id="VTFT01000001">
    <property type="protein sequence ID" value="TYT26069.1"/>
    <property type="molecule type" value="Genomic_DNA"/>
</dbReference>
<feature type="region of interest" description="Disordered" evidence="1">
    <location>
        <begin position="26"/>
        <end position="83"/>
    </location>
</feature>
<dbReference type="RefSeq" id="WP_149102619.1">
    <property type="nucleotide sequence ID" value="NZ_VTFT01000001.1"/>
</dbReference>
<feature type="chain" id="PRO_5022693476" evidence="2">
    <location>
        <begin position="25"/>
        <end position="367"/>
    </location>
</feature>
<protein>
    <submittedName>
        <fullName evidence="3">Copper resistance protein B</fullName>
    </submittedName>
</protein>
<dbReference type="OrthoDB" id="9778934at2"/>
<dbReference type="SUPFAM" id="SSF103515">
    <property type="entry name" value="Autotransporter"/>
    <property type="match status" value="1"/>
</dbReference>
<gene>
    <name evidence="3" type="ORF">FZO89_07255</name>
</gene>
<dbReference type="GO" id="GO:0005507">
    <property type="term" value="F:copper ion binding"/>
    <property type="evidence" value="ECO:0007669"/>
    <property type="project" value="InterPro"/>
</dbReference>
<feature type="signal peptide" evidence="2">
    <location>
        <begin position="1"/>
        <end position="24"/>
    </location>
</feature>
<evidence type="ECO:0000313" key="3">
    <source>
        <dbReference type="EMBL" id="TYT26069.1"/>
    </source>
</evidence>
<dbReference type="InterPro" id="IPR036709">
    <property type="entry name" value="Autotransporte_beta_dom_sf"/>
</dbReference>
<dbReference type="InterPro" id="IPR007939">
    <property type="entry name" value="Cu-R_B_prcur"/>
</dbReference>
<organism evidence="3 4">
    <name type="scientific">Luteimonas viscosa</name>
    <dbReference type="NCBI Taxonomy" id="1132694"/>
    <lineage>
        <taxon>Bacteria</taxon>
        <taxon>Pseudomonadati</taxon>
        <taxon>Pseudomonadota</taxon>
        <taxon>Gammaproteobacteria</taxon>
        <taxon>Lysobacterales</taxon>
        <taxon>Lysobacteraceae</taxon>
        <taxon>Luteimonas</taxon>
    </lineage>
</organism>